<keyword evidence="4" id="KW-0808">Transferase</keyword>
<evidence type="ECO:0000256" key="1">
    <source>
        <dbReference type="ARBA" id="ARBA00004286"/>
    </source>
</evidence>
<dbReference type="EMBL" id="JAQMWT010000453">
    <property type="protein sequence ID" value="KAJ8601092.1"/>
    <property type="molecule type" value="Genomic_DNA"/>
</dbReference>
<dbReference type="SUPFAM" id="SSF82199">
    <property type="entry name" value="SET domain"/>
    <property type="match status" value="1"/>
</dbReference>
<dbReference type="SMART" id="SM00317">
    <property type="entry name" value="SET"/>
    <property type="match status" value="1"/>
</dbReference>
<sequence>MALWADTTRAWEARRDAWRLKQNESTVAASAMTCVRGDGVFFLGWGDLCAVAATSRAGLDAGRAAVRRIRADITRGAAGELAVPCVGRPPDGSAPFPDGFSYARRVRVPPPHLDATDDATSGVYAKVVVAWQNGWSLRTAVPLEAGARVCDYTGDLVSRRAARGRERWGTPTYVLSLVEHSFDASVPAWRTTVDATDRGGVGRFIDHACDPSLELRALRKSPAHLVPVLAFFTRRPLPAGAPLTFDYAGLDDHPGGEPPPPVGVLERSETRCSCGAPNCRRWLPRLEDDLDRCGDFLNGNRHNNIPQRH</sequence>
<keyword evidence="3" id="KW-0489">Methyltransferase</keyword>
<evidence type="ECO:0000256" key="6">
    <source>
        <dbReference type="ARBA" id="ARBA00022723"/>
    </source>
</evidence>
<dbReference type="InterPro" id="IPR050973">
    <property type="entry name" value="H3K9_Histone-Lys_N-MTase"/>
</dbReference>
<dbReference type="Pfam" id="PF00856">
    <property type="entry name" value="SET"/>
    <property type="match status" value="1"/>
</dbReference>
<comment type="caution">
    <text evidence="10">The sequence shown here is derived from an EMBL/GenBank/DDBJ whole genome shotgun (WGS) entry which is preliminary data.</text>
</comment>
<accession>A0AAD7XH01</accession>
<dbReference type="GO" id="GO:0008168">
    <property type="term" value="F:methyltransferase activity"/>
    <property type="evidence" value="ECO:0007669"/>
    <property type="project" value="UniProtKB-KW"/>
</dbReference>
<dbReference type="AlphaFoldDB" id="A0AAD7XH01"/>
<dbReference type="PANTHER" id="PTHR46223:SF3">
    <property type="entry name" value="HISTONE-LYSINE N-METHYLTRANSFERASE SET-23"/>
    <property type="match status" value="1"/>
</dbReference>
<evidence type="ECO:0000256" key="2">
    <source>
        <dbReference type="ARBA" id="ARBA00022454"/>
    </source>
</evidence>
<keyword evidence="6" id="KW-0479">Metal-binding</keyword>
<evidence type="ECO:0000313" key="11">
    <source>
        <dbReference type="Proteomes" id="UP001230188"/>
    </source>
</evidence>
<keyword evidence="5" id="KW-0949">S-adenosyl-L-methionine</keyword>
<evidence type="ECO:0000259" key="8">
    <source>
        <dbReference type="PROSITE" id="PS50280"/>
    </source>
</evidence>
<keyword evidence="11" id="KW-1185">Reference proteome</keyword>
<protein>
    <recommendedName>
        <fullName evidence="12">Post-SET domain-containing protein</fullName>
    </recommendedName>
</protein>
<dbReference type="GO" id="GO:0046872">
    <property type="term" value="F:metal ion binding"/>
    <property type="evidence" value="ECO:0007669"/>
    <property type="project" value="UniProtKB-KW"/>
</dbReference>
<name>A0AAD7XH01_9STRA</name>
<gene>
    <name evidence="10" type="ORF">CTAYLR_007832</name>
</gene>
<dbReference type="PROSITE" id="PS50280">
    <property type="entry name" value="SET"/>
    <property type="match status" value="1"/>
</dbReference>
<keyword evidence="2" id="KW-0158">Chromosome</keyword>
<feature type="domain" description="Post-SET" evidence="9">
    <location>
        <begin position="268"/>
        <end position="284"/>
    </location>
</feature>
<dbReference type="InterPro" id="IPR046341">
    <property type="entry name" value="SET_dom_sf"/>
</dbReference>
<keyword evidence="7" id="KW-0862">Zinc</keyword>
<evidence type="ECO:0000313" key="10">
    <source>
        <dbReference type="EMBL" id="KAJ8601092.1"/>
    </source>
</evidence>
<dbReference type="Gene3D" id="2.170.270.10">
    <property type="entry name" value="SET domain"/>
    <property type="match status" value="1"/>
</dbReference>
<dbReference type="GO" id="GO:0032259">
    <property type="term" value="P:methylation"/>
    <property type="evidence" value="ECO:0007669"/>
    <property type="project" value="UniProtKB-KW"/>
</dbReference>
<reference evidence="10" key="1">
    <citation type="submission" date="2023-01" db="EMBL/GenBank/DDBJ databases">
        <title>Metagenome sequencing of chrysophaentin producing Chrysophaeum taylorii.</title>
        <authorList>
            <person name="Davison J."/>
            <person name="Bewley C."/>
        </authorList>
    </citation>
    <scope>NUCLEOTIDE SEQUENCE</scope>
    <source>
        <strain evidence="10">NIES-1699</strain>
    </source>
</reference>
<proteinExistence type="predicted"/>
<dbReference type="InterPro" id="IPR001214">
    <property type="entry name" value="SET_dom"/>
</dbReference>
<evidence type="ECO:0000256" key="3">
    <source>
        <dbReference type="ARBA" id="ARBA00022603"/>
    </source>
</evidence>
<evidence type="ECO:0008006" key="12">
    <source>
        <dbReference type="Google" id="ProtNLM"/>
    </source>
</evidence>
<evidence type="ECO:0000256" key="5">
    <source>
        <dbReference type="ARBA" id="ARBA00022691"/>
    </source>
</evidence>
<evidence type="ECO:0000259" key="9">
    <source>
        <dbReference type="PROSITE" id="PS50868"/>
    </source>
</evidence>
<feature type="domain" description="SET" evidence="8">
    <location>
        <begin position="125"/>
        <end position="248"/>
    </location>
</feature>
<comment type="subcellular location">
    <subcellularLocation>
        <location evidence="1">Chromosome</location>
    </subcellularLocation>
</comment>
<evidence type="ECO:0000256" key="4">
    <source>
        <dbReference type="ARBA" id="ARBA00022679"/>
    </source>
</evidence>
<organism evidence="10 11">
    <name type="scientific">Chrysophaeum taylorii</name>
    <dbReference type="NCBI Taxonomy" id="2483200"/>
    <lineage>
        <taxon>Eukaryota</taxon>
        <taxon>Sar</taxon>
        <taxon>Stramenopiles</taxon>
        <taxon>Ochrophyta</taxon>
        <taxon>Pelagophyceae</taxon>
        <taxon>Pelagomonadales</taxon>
        <taxon>Pelagomonadaceae</taxon>
        <taxon>Chrysophaeum</taxon>
    </lineage>
</organism>
<dbReference type="InterPro" id="IPR003616">
    <property type="entry name" value="Post-SET_dom"/>
</dbReference>
<dbReference type="Proteomes" id="UP001230188">
    <property type="component" value="Unassembled WGS sequence"/>
</dbReference>
<dbReference type="PANTHER" id="PTHR46223">
    <property type="entry name" value="HISTONE-LYSINE N-METHYLTRANSFERASE SUV39H"/>
    <property type="match status" value="1"/>
</dbReference>
<dbReference type="GO" id="GO:0005694">
    <property type="term" value="C:chromosome"/>
    <property type="evidence" value="ECO:0007669"/>
    <property type="project" value="UniProtKB-SubCell"/>
</dbReference>
<evidence type="ECO:0000256" key="7">
    <source>
        <dbReference type="ARBA" id="ARBA00022833"/>
    </source>
</evidence>
<dbReference type="PROSITE" id="PS50868">
    <property type="entry name" value="POST_SET"/>
    <property type="match status" value="1"/>
</dbReference>